<dbReference type="PATRIC" id="fig|42253.5.peg.3462"/>
<dbReference type="GO" id="GO:0005840">
    <property type="term" value="C:ribosome"/>
    <property type="evidence" value="ECO:0007669"/>
    <property type="project" value="UniProtKB-KW"/>
</dbReference>
<dbReference type="EMBL" id="CP011801">
    <property type="protein sequence ID" value="ALA59903.1"/>
    <property type="molecule type" value="Genomic_DNA"/>
</dbReference>
<dbReference type="NCBIfam" id="TIGR02436">
    <property type="entry name" value="four helix bundle protein"/>
    <property type="match status" value="1"/>
</dbReference>
<dbReference type="PANTHER" id="PTHR38471:SF2">
    <property type="entry name" value="FOUR HELIX BUNDLE PROTEIN"/>
    <property type="match status" value="1"/>
</dbReference>
<dbReference type="Gene3D" id="1.20.1440.60">
    <property type="entry name" value="23S rRNA-intervening sequence"/>
    <property type="match status" value="1"/>
</dbReference>
<dbReference type="InterPro" id="IPR012657">
    <property type="entry name" value="23S_rRNA-intervening_sequence"/>
</dbReference>
<dbReference type="SUPFAM" id="SSF158446">
    <property type="entry name" value="IVS-encoded protein-like"/>
    <property type="match status" value="1"/>
</dbReference>
<evidence type="ECO:0000313" key="2">
    <source>
        <dbReference type="Proteomes" id="UP000069205"/>
    </source>
</evidence>
<organism evidence="1 2">
    <name type="scientific">Nitrospira moscoviensis</name>
    <dbReference type="NCBI Taxonomy" id="42253"/>
    <lineage>
        <taxon>Bacteria</taxon>
        <taxon>Pseudomonadati</taxon>
        <taxon>Nitrospirota</taxon>
        <taxon>Nitrospiria</taxon>
        <taxon>Nitrospirales</taxon>
        <taxon>Nitrospiraceae</taxon>
        <taxon>Nitrospira</taxon>
    </lineage>
</organism>
<dbReference type="CDD" id="cd16377">
    <property type="entry name" value="23S_rRNA_IVP_like"/>
    <property type="match status" value="1"/>
</dbReference>
<keyword evidence="2" id="KW-1185">Reference proteome</keyword>
<sequence>MKFTRFEDLDCWKEARKLTRQVYEAISRNPIWQRDVRLCGQIQAASVSVMSNIAEGFVRHSDKEFVQFLFIAMSSSAEVQSHLYVAIDQKYLSQDSFDDIYAQVEKTSKIISGLIKYLRTKTRQTR</sequence>
<dbReference type="RefSeq" id="WP_053380841.1">
    <property type="nucleotide sequence ID" value="NZ_CP011801.1"/>
</dbReference>
<dbReference type="PANTHER" id="PTHR38471">
    <property type="entry name" value="FOUR HELIX BUNDLE PROTEIN"/>
    <property type="match status" value="1"/>
</dbReference>
<protein>
    <submittedName>
        <fullName evidence="1">S23 ribosomal protein</fullName>
    </submittedName>
</protein>
<dbReference type="Proteomes" id="UP000069205">
    <property type="component" value="Chromosome"/>
</dbReference>
<proteinExistence type="predicted"/>
<gene>
    <name evidence="1" type="ORF">NITMOv2_3511</name>
</gene>
<dbReference type="InterPro" id="IPR036583">
    <property type="entry name" value="23S_rRNA_IVS_sf"/>
</dbReference>
<dbReference type="KEGG" id="nmv:NITMOv2_3511"/>
<evidence type="ECO:0000313" key="1">
    <source>
        <dbReference type="EMBL" id="ALA59903.1"/>
    </source>
</evidence>
<dbReference type="Pfam" id="PF05635">
    <property type="entry name" value="23S_rRNA_IVP"/>
    <property type="match status" value="1"/>
</dbReference>
<reference evidence="1 2" key="1">
    <citation type="journal article" date="2015" name="Proc. Natl. Acad. Sci. U.S.A.">
        <title>Expanded metabolic versatility of ubiquitous nitrite-oxidizing bacteria from the genus Nitrospira.</title>
        <authorList>
            <person name="Koch H."/>
            <person name="Lucker S."/>
            <person name="Albertsen M."/>
            <person name="Kitzinger K."/>
            <person name="Herbold C."/>
            <person name="Spieck E."/>
            <person name="Nielsen P.H."/>
            <person name="Wagner M."/>
            <person name="Daims H."/>
        </authorList>
    </citation>
    <scope>NUCLEOTIDE SEQUENCE [LARGE SCALE GENOMIC DNA]</scope>
    <source>
        <strain evidence="1 2">NSP M-1</strain>
    </source>
</reference>
<dbReference type="AlphaFoldDB" id="A0A0K2GG34"/>
<keyword evidence="1" id="KW-0687">Ribonucleoprotein</keyword>
<keyword evidence="1" id="KW-0689">Ribosomal protein</keyword>
<dbReference type="STRING" id="42253.NITMOv2_3511"/>
<name>A0A0K2GG34_NITMO</name>
<dbReference type="OrthoDB" id="160990at2"/>
<accession>A0A0K2GG34</accession>